<dbReference type="SUPFAM" id="SSF55083">
    <property type="entry name" value="6-hydroxymethyl-7,8-dihydropterin pyrophosphokinase, HPPK"/>
    <property type="match status" value="1"/>
</dbReference>
<sequence length="182" mass="20302">MEINLDKVYLGLGTNLGERLDNLAQAIAAIEAIPETRLTAQSSIYETQPRFYTAQPNFLNACVAIETRLSPLDLLKELQAIEYRLGRARSIPNGPRTIDLDILLYGKRVLNEEDLVVPHPGLHTRAFVLVPLAEVMSVTAAELRHPVLERSIPDLLAQLPTDAPDIGWVRKFEQQLESNQAV</sequence>
<organism evidence="8 9">
    <name type="scientific">Bradymonas sediminis</name>
    <dbReference type="NCBI Taxonomy" id="1548548"/>
    <lineage>
        <taxon>Bacteria</taxon>
        <taxon>Deltaproteobacteria</taxon>
        <taxon>Bradymonadales</taxon>
        <taxon>Bradymonadaceae</taxon>
        <taxon>Bradymonas</taxon>
    </lineage>
</organism>
<dbReference type="NCBIfam" id="TIGR01498">
    <property type="entry name" value="folK"/>
    <property type="match status" value="1"/>
</dbReference>
<accession>A0A2Z4FLC8</accession>
<dbReference type="UniPathway" id="UPA00077">
    <property type="reaction ID" value="UER00155"/>
</dbReference>
<dbReference type="InterPro" id="IPR000550">
    <property type="entry name" value="Hppk"/>
</dbReference>
<dbReference type="CDD" id="cd00483">
    <property type="entry name" value="HPPK"/>
    <property type="match status" value="1"/>
</dbReference>
<dbReference type="RefSeq" id="WP_111334701.1">
    <property type="nucleotide sequence ID" value="NZ_CP030032.1"/>
</dbReference>
<keyword evidence="7" id="KW-0289">Folate biosynthesis</keyword>
<dbReference type="GO" id="GO:0016301">
    <property type="term" value="F:kinase activity"/>
    <property type="evidence" value="ECO:0007669"/>
    <property type="project" value="UniProtKB-KW"/>
</dbReference>
<keyword evidence="3 8" id="KW-0808">Transferase</keyword>
<evidence type="ECO:0000256" key="2">
    <source>
        <dbReference type="ARBA" id="ARBA00013253"/>
    </source>
</evidence>
<dbReference type="PANTHER" id="PTHR43071:SF1">
    <property type="entry name" value="2-AMINO-4-HYDROXY-6-HYDROXYMETHYLDIHYDROPTERIDINE PYROPHOSPHOKINASE"/>
    <property type="match status" value="1"/>
</dbReference>
<dbReference type="PANTHER" id="PTHR43071">
    <property type="entry name" value="2-AMINO-4-HYDROXY-6-HYDROXYMETHYLDIHYDROPTERIDINE PYROPHOSPHOKINASE"/>
    <property type="match status" value="1"/>
</dbReference>
<dbReference type="Gene3D" id="3.30.70.560">
    <property type="entry name" value="7,8-Dihydro-6-hydroxymethylpterin-pyrophosphokinase HPPK"/>
    <property type="match status" value="1"/>
</dbReference>
<reference evidence="8 9" key="1">
    <citation type="submission" date="2018-06" db="EMBL/GenBank/DDBJ databases">
        <title>Lujinxingia sediminis gen. nov. sp. nov., a new facultative anaerobic member of the class Deltaproteobacteria, and proposal of Lujinxingaceae fam. nov.</title>
        <authorList>
            <person name="Guo L.-Y."/>
            <person name="Li C.-M."/>
            <person name="Wang S."/>
            <person name="Du Z.-J."/>
        </authorList>
    </citation>
    <scope>NUCLEOTIDE SEQUENCE [LARGE SCALE GENOMIC DNA]</scope>
    <source>
        <strain evidence="8 9">FA350</strain>
    </source>
</reference>
<comment type="pathway">
    <text evidence="1">Cofactor biosynthesis; tetrahydrofolate biosynthesis; 2-amino-4-hydroxy-6-hydroxymethyl-7,8-dihydropteridine diphosphate from 7,8-dihydroneopterin triphosphate: step 4/4.</text>
</comment>
<dbReference type="InterPro" id="IPR035907">
    <property type="entry name" value="Hppk_sf"/>
</dbReference>
<dbReference type="GO" id="GO:0046656">
    <property type="term" value="P:folic acid biosynthetic process"/>
    <property type="evidence" value="ECO:0007669"/>
    <property type="project" value="UniProtKB-KW"/>
</dbReference>
<protein>
    <recommendedName>
        <fullName evidence="2">2-amino-4-hydroxy-6-hydroxymethyldihydropteridine diphosphokinase</fullName>
        <ecNumber evidence="2">2.7.6.3</ecNumber>
    </recommendedName>
</protein>
<dbReference type="GO" id="GO:0003848">
    <property type="term" value="F:2-amino-4-hydroxy-6-hydroxymethyldihydropteridine diphosphokinase activity"/>
    <property type="evidence" value="ECO:0007669"/>
    <property type="project" value="UniProtKB-EC"/>
</dbReference>
<dbReference type="GO" id="GO:0046654">
    <property type="term" value="P:tetrahydrofolate biosynthetic process"/>
    <property type="evidence" value="ECO:0007669"/>
    <property type="project" value="UniProtKB-UniPathway"/>
</dbReference>
<dbReference type="OrthoDB" id="9808041at2"/>
<keyword evidence="6" id="KW-0067">ATP-binding</keyword>
<dbReference type="AlphaFoldDB" id="A0A2Z4FLC8"/>
<evidence type="ECO:0000256" key="1">
    <source>
        <dbReference type="ARBA" id="ARBA00005051"/>
    </source>
</evidence>
<keyword evidence="9" id="KW-1185">Reference proteome</keyword>
<dbReference type="KEGG" id="bsed:DN745_10690"/>
<evidence type="ECO:0000256" key="3">
    <source>
        <dbReference type="ARBA" id="ARBA00022679"/>
    </source>
</evidence>
<evidence type="ECO:0000256" key="5">
    <source>
        <dbReference type="ARBA" id="ARBA00022777"/>
    </source>
</evidence>
<keyword evidence="5 8" id="KW-0418">Kinase</keyword>
<proteinExistence type="predicted"/>
<keyword evidence="4" id="KW-0547">Nucleotide-binding</keyword>
<dbReference type="EMBL" id="CP030032">
    <property type="protein sequence ID" value="AWV89779.1"/>
    <property type="molecule type" value="Genomic_DNA"/>
</dbReference>
<evidence type="ECO:0000256" key="4">
    <source>
        <dbReference type="ARBA" id="ARBA00022741"/>
    </source>
</evidence>
<gene>
    <name evidence="8" type="primary">folK</name>
    <name evidence="8" type="ORF">DN745_10690</name>
</gene>
<name>A0A2Z4FLC8_9DELT</name>
<dbReference type="EC" id="2.7.6.3" evidence="2"/>
<evidence type="ECO:0000256" key="6">
    <source>
        <dbReference type="ARBA" id="ARBA00022840"/>
    </source>
</evidence>
<evidence type="ECO:0000313" key="8">
    <source>
        <dbReference type="EMBL" id="AWV89779.1"/>
    </source>
</evidence>
<dbReference type="Pfam" id="PF01288">
    <property type="entry name" value="HPPK"/>
    <property type="match status" value="1"/>
</dbReference>
<evidence type="ECO:0000313" key="9">
    <source>
        <dbReference type="Proteomes" id="UP000249799"/>
    </source>
</evidence>
<dbReference type="Proteomes" id="UP000249799">
    <property type="component" value="Chromosome"/>
</dbReference>
<evidence type="ECO:0000256" key="7">
    <source>
        <dbReference type="ARBA" id="ARBA00022909"/>
    </source>
</evidence>
<dbReference type="GO" id="GO:0005524">
    <property type="term" value="F:ATP binding"/>
    <property type="evidence" value="ECO:0007669"/>
    <property type="project" value="UniProtKB-KW"/>
</dbReference>